<reference evidence="9 11" key="2">
    <citation type="journal article" date="2018" name="Plant J.">
        <title>The Physcomitrella patens chromosome-scale assembly reveals moss genome structure and evolution.</title>
        <authorList>
            <person name="Lang D."/>
            <person name="Ullrich K.K."/>
            <person name="Murat F."/>
            <person name="Fuchs J."/>
            <person name="Jenkins J."/>
            <person name="Haas F.B."/>
            <person name="Piednoel M."/>
            <person name="Gundlach H."/>
            <person name="Van Bel M."/>
            <person name="Meyberg R."/>
            <person name="Vives C."/>
            <person name="Morata J."/>
            <person name="Symeonidi A."/>
            <person name="Hiss M."/>
            <person name="Muchero W."/>
            <person name="Kamisugi Y."/>
            <person name="Saleh O."/>
            <person name="Blanc G."/>
            <person name="Decker E.L."/>
            <person name="van Gessel N."/>
            <person name="Grimwood J."/>
            <person name="Hayes R.D."/>
            <person name="Graham S.W."/>
            <person name="Gunter L.E."/>
            <person name="McDaniel S.F."/>
            <person name="Hoernstein S.N.W."/>
            <person name="Larsson A."/>
            <person name="Li F.W."/>
            <person name="Perroud P.F."/>
            <person name="Phillips J."/>
            <person name="Ranjan P."/>
            <person name="Rokshar D.S."/>
            <person name="Rothfels C.J."/>
            <person name="Schneider L."/>
            <person name="Shu S."/>
            <person name="Stevenson D.W."/>
            <person name="Thummler F."/>
            <person name="Tillich M."/>
            <person name="Villarreal Aguilar J.C."/>
            <person name="Widiez T."/>
            <person name="Wong G.K."/>
            <person name="Wymore A."/>
            <person name="Zhang Y."/>
            <person name="Zimmer A.D."/>
            <person name="Quatrano R.S."/>
            <person name="Mayer K.F.X."/>
            <person name="Goodstein D."/>
            <person name="Casacuberta J.M."/>
            <person name="Vandepoele K."/>
            <person name="Reski R."/>
            <person name="Cuming A.C."/>
            <person name="Tuskan G.A."/>
            <person name="Maumus F."/>
            <person name="Salse J."/>
            <person name="Schmutz J."/>
            <person name="Rensing S.A."/>
        </authorList>
    </citation>
    <scope>NUCLEOTIDE SEQUENCE [LARGE SCALE GENOMIC DNA]</scope>
    <source>
        <strain evidence="10 11">cv. Gransden 2004</strain>
    </source>
</reference>
<dbReference type="PaxDb" id="3218-PP1S34_227V6.1"/>
<protein>
    <recommendedName>
        <fullName evidence="8">BHLH domain-containing protein</fullName>
    </recommendedName>
</protein>
<evidence type="ECO:0000256" key="2">
    <source>
        <dbReference type="ARBA" id="ARBA00023015"/>
    </source>
</evidence>
<dbReference type="EnsemblPlants" id="Pp3c14_20740V3.1">
    <property type="protein sequence ID" value="Pp3c14_20740V3.1"/>
    <property type="gene ID" value="Pp3c14_20740"/>
</dbReference>
<keyword evidence="5" id="KW-0539">Nucleus</keyword>
<dbReference type="GO" id="GO:0000981">
    <property type="term" value="F:DNA-binding transcription factor activity, RNA polymerase II-specific"/>
    <property type="evidence" value="ECO:0000318"/>
    <property type="project" value="GO_Central"/>
</dbReference>
<dbReference type="RefSeq" id="XP_024395286.1">
    <property type="nucleotide sequence ID" value="XM_024539518.2"/>
</dbReference>
<organism evidence="9">
    <name type="scientific">Physcomitrium patens</name>
    <name type="common">Spreading-leaved earth moss</name>
    <name type="synonym">Physcomitrella patens</name>
    <dbReference type="NCBI Taxonomy" id="3218"/>
    <lineage>
        <taxon>Eukaryota</taxon>
        <taxon>Viridiplantae</taxon>
        <taxon>Streptophyta</taxon>
        <taxon>Embryophyta</taxon>
        <taxon>Bryophyta</taxon>
        <taxon>Bryophytina</taxon>
        <taxon>Bryopsida</taxon>
        <taxon>Funariidae</taxon>
        <taxon>Funariales</taxon>
        <taxon>Funariaceae</taxon>
        <taxon>Physcomitrium</taxon>
    </lineage>
</organism>
<keyword evidence="6" id="KW-0175">Coiled coil</keyword>
<keyword evidence="3" id="KW-0238">DNA-binding</keyword>
<dbReference type="Proteomes" id="UP000006727">
    <property type="component" value="Chromosome 14"/>
</dbReference>
<dbReference type="PANTHER" id="PTHR16223:SF125">
    <property type="entry name" value="OS08G0506700 PROTEIN"/>
    <property type="match status" value="1"/>
</dbReference>
<keyword evidence="4" id="KW-0804">Transcription</keyword>
<gene>
    <name evidence="10" type="primary">LOC112291705</name>
    <name evidence="9" type="ORF">PHYPA_018790</name>
</gene>
<keyword evidence="2" id="KW-0805">Transcription regulation</keyword>
<dbReference type="AlphaFoldDB" id="A0A2K1JIK7"/>
<dbReference type="InterPro" id="IPR036638">
    <property type="entry name" value="HLH_DNA-bd_sf"/>
</dbReference>
<feature type="coiled-coil region" evidence="6">
    <location>
        <begin position="492"/>
        <end position="519"/>
    </location>
</feature>
<dbReference type="Gramene" id="Pp3c14_20740V3.2">
    <property type="protein sequence ID" value="Pp3c14_20740V3.2"/>
    <property type="gene ID" value="Pp3c14_20740"/>
</dbReference>
<dbReference type="SUPFAM" id="SSF47459">
    <property type="entry name" value="HLH, helix-loop-helix DNA-binding domain"/>
    <property type="match status" value="1"/>
</dbReference>
<dbReference type="Pfam" id="PF00010">
    <property type="entry name" value="HLH"/>
    <property type="match status" value="1"/>
</dbReference>
<dbReference type="GO" id="GO:0000978">
    <property type="term" value="F:RNA polymerase II cis-regulatory region sequence-specific DNA binding"/>
    <property type="evidence" value="ECO:0000318"/>
    <property type="project" value="GO_Central"/>
</dbReference>
<dbReference type="Gene3D" id="4.10.280.10">
    <property type="entry name" value="Helix-loop-helix DNA-binding domain"/>
    <property type="match status" value="1"/>
</dbReference>
<dbReference type="EnsemblPlants" id="Pp3c14_20740V3.3">
    <property type="protein sequence ID" value="Pp3c14_20740V3.3"/>
    <property type="gene ID" value="Pp3c14_20740"/>
</dbReference>
<dbReference type="PROSITE" id="PS50888">
    <property type="entry name" value="BHLH"/>
    <property type="match status" value="1"/>
</dbReference>
<evidence type="ECO:0000313" key="10">
    <source>
        <dbReference type="EnsemblPlants" id="Pp3c14_20740V3.1"/>
    </source>
</evidence>
<dbReference type="OrthoDB" id="2019494at2759"/>
<dbReference type="InterPro" id="IPR045843">
    <property type="entry name" value="IND-like"/>
</dbReference>
<evidence type="ECO:0000256" key="5">
    <source>
        <dbReference type="ARBA" id="ARBA00023242"/>
    </source>
</evidence>
<feature type="compositionally biased region" description="Low complexity" evidence="7">
    <location>
        <begin position="87"/>
        <end position="103"/>
    </location>
</feature>
<evidence type="ECO:0000313" key="11">
    <source>
        <dbReference type="Proteomes" id="UP000006727"/>
    </source>
</evidence>
<dbReference type="EnsemblPlants" id="Pp3c14_20740V3.2">
    <property type="protein sequence ID" value="Pp3c14_20740V3.2"/>
    <property type="gene ID" value="Pp3c14_20740"/>
</dbReference>
<evidence type="ECO:0000256" key="3">
    <source>
        <dbReference type="ARBA" id="ARBA00023125"/>
    </source>
</evidence>
<feature type="region of interest" description="Disordered" evidence="7">
    <location>
        <begin position="77"/>
        <end position="108"/>
    </location>
</feature>
<evidence type="ECO:0000313" key="9">
    <source>
        <dbReference type="EMBL" id="PNR41387.1"/>
    </source>
</evidence>
<dbReference type="GO" id="GO:0006357">
    <property type="term" value="P:regulation of transcription by RNA polymerase II"/>
    <property type="evidence" value="ECO:0000318"/>
    <property type="project" value="GO_Central"/>
</dbReference>
<reference evidence="9 11" key="1">
    <citation type="journal article" date="2008" name="Science">
        <title>The Physcomitrella genome reveals evolutionary insights into the conquest of land by plants.</title>
        <authorList>
            <person name="Rensing S."/>
            <person name="Lang D."/>
            <person name="Zimmer A."/>
            <person name="Terry A."/>
            <person name="Salamov A."/>
            <person name="Shapiro H."/>
            <person name="Nishiyama T."/>
            <person name="Perroud P.-F."/>
            <person name="Lindquist E."/>
            <person name="Kamisugi Y."/>
            <person name="Tanahashi T."/>
            <person name="Sakakibara K."/>
            <person name="Fujita T."/>
            <person name="Oishi K."/>
            <person name="Shin-I T."/>
            <person name="Kuroki Y."/>
            <person name="Toyoda A."/>
            <person name="Suzuki Y."/>
            <person name="Hashimoto A."/>
            <person name="Yamaguchi K."/>
            <person name="Sugano A."/>
            <person name="Kohara Y."/>
            <person name="Fujiyama A."/>
            <person name="Anterola A."/>
            <person name="Aoki S."/>
            <person name="Ashton N."/>
            <person name="Barbazuk W.B."/>
            <person name="Barker E."/>
            <person name="Bennetzen J."/>
            <person name="Bezanilla M."/>
            <person name="Blankenship R."/>
            <person name="Cho S.H."/>
            <person name="Dutcher S."/>
            <person name="Estelle M."/>
            <person name="Fawcett J.A."/>
            <person name="Gundlach H."/>
            <person name="Hanada K."/>
            <person name="Heyl A."/>
            <person name="Hicks K.A."/>
            <person name="Hugh J."/>
            <person name="Lohr M."/>
            <person name="Mayer K."/>
            <person name="Melkozernov A."/>
            <person name="Murata T."/>
            <person name="Nelson D."/>
            <person name="Pils B."/>
            <person name="Prigge M."/>
            <person name="Reiss B."/>
            <person name="Renner T."/>
            <person name="Rombauts S."/>
            <person name="Rushton P."/>
            <person name="Sanderfoot A."/>
            <person name="Schween G."/>
            <person name="Shiu S.-H."/>
            <person name="Stueber K."/>
            <person name="Theodoulou F.L."/>
            <person name="Tu H."/>
            <person name="Van de Peer Y."/>
            <person name="Verrier P.J."/>
            <person name="Waters E."/>
            <person name="Wood A."/>
            <person name="Yang L."/>
            <person name="Cove D."/>
            <person name="Cuming A."/>
            <person name="Hasebe M."/>
            <person name="Lucas S."/>
            <person name="Mishler D.B."/>
            <person name="Reski R."/>
            <person name="Grigoriev I."/>
            <person name="Quatrano R.S."/>
            <person name="Boore J.L."/>
        </authorList>
    </citation>
    <scope>NUCLEOTIDE SEQUENCE [LARGE SCALE GENOMIC DNA]</scope>
    <source>
        <strain evidence="10 11">cv. Gransden 2004</strain>
    </source>
</reference>
<accession>A0A2K1JIK7</accession>
<dbReference type="Gramene" id="Pp3c14_20740V3.1">
    <property type="protein sequence ID" value="Pp3c14_20740V3.1"/>
    <property type="gene ID" value="Pp3c14_20740"/>
</dbReference>
<feature type="domain" description="BHLH" evidence="8">
    <location>
        <begin position="452"/>
        <end position="502"/>
    </location>
</feature>
<feature type="region of interest" description="Disordered" evidence="7">
    <location>
        <begin position="393"/>
        <end position="425"/>
    </location>
</feature>
<dbReference type="InterPro" id="IPR011598">
    <property type="entry name" value="bHLH_dom"/>
</dbReference>
<dbReference type="PANTHER" id="PTHR16223">
    <property type="entry name" value="TRANSCRIPTION FACTOR BHLH83-RELATED"/>
    <property type="match status" value="1"/>
</dbReference>
<evidence type="ECO:0000256" key="6">
    <source>
        <dbReference type="SAM" id="Coils"/>
    </source>
</evidence>
<feature type="compositionally biased region" description="Polar residues" evidence="7">
    <location>
        <begin position="398"/>
        <end position="422"/>
    </location>
</feature>
<dbReference type="STRING" id="3218.A0A2K1JIK7"/>
<keyword evidence="11" id="KW-1185">Reference proteome</keyword>
<dbReference type="FunFam" id="4.10.280.10:FF:000021">
    <property type="entry name" value="Transcription factor bHLH130 family"/>
    <property type="match status" value="1"/>
</dbReference>
<evidence type="ECO:0000259" key="8">
    <source>
        <dbReference type="PROSITE" id="PS50888"/>
    </source>
</evidence>
<evidence type="ECO:0000256" key="1">
    <source>
        <dbReference type="ARBA" id="ARBA00004123"/>
    </source>
</evidence>
<dbReference type="GeneID" id="112291705"/>
<dbReference type="GO" id="GO:0005634">
    <property type="term" value="C:nucleus"/>
    <property type="evidence" value="ECO:0000318"/>
    <property type="project" value="GO_Central"/>
</dbReference>
<sequence length="526" mass="57916">MGSDIALTETDLSGMLQTNHPSQGHISLTNMLSSNSVDPNSTGRDLFSGPLPYSPIQRQQSIGGQGQLTPSMNMNMNMQSGSLERPSMSSLGSGGSQSSMSQSTQWPFASDEKWEMDCKNEVLDSSIRLNAGGFGARMDAPLQPLNSSLARTSNLQRYHSAPSSILQSLAEFNEESFPHISSPLGNSADSNRDDHPMFFNENLVPIMESAPSRWTQQSEPEKVALRSNAMSSAEQYFAIQADKARLNALQDSAMAKENMENSLSRMQNIARGAAELRGGGPVDVSLFRNRSLNNNLLRQSSSPADLLAAINEREDEMNPKMQPLRSQDDSLSVGSFGEDRSNKKSIDNMYSNPMYVFNDAMMGGGGVWGMPTNLKANLGGKRVRFPEEMMDDSDLLRDNSQNPTGGRINSLTRHQSLPTNINPGDPAAAMGMGYDDLLDLYSPCKTRARRGYATHPRSIAERNRRSRISERMKKLQDLVPNMDKQTNTADMLDEAVEYVKHLQTQVKDLSETIVRLKNSIRAQTAS</sequence>
<proteinExistence type="predicted"/>
<evidence type="ECO:0000256" key="4">
    <source>
        <dbReference type="ARBA" id="ARBA00023163"/>
    </source>
</evidence>
<name>A0A2K1JIK7_PHYPA</name>
<feature type="region of interest" description="Disordered" evidence="7">
    <location>
        <begin position="316"/>
        <end position="340"/>
    </location>
</feature>
<evidence type="ECO:0000256" key="7">
    <source>
        <dbReference type="SAM" id="MobiDB-lite"/>
    </source>
</evidence>
<reference evidence="10" key="3">
    <citation type="submission" date="2020-12" db="UniProtKB">
        <authorList>
            <consortium name="EnsemblPlants"/>
        </authorList>
    </citation>
    <scope>IDENTIFICATION</scope>
</reference>
<dbReference type="Gramene" id="Pp3c14_20740V3.3">
    <property type="protein sequence ID" value="Pp3c14_20740V3.3"/>
    <property type="gene ID" value="Pp3c14_20740"/>
</dbReference>
<dbReference type="EMBL" id="ABEU02000014">
    <property type="protein sequence ID" value="PNR41387.1"/>
    <property type="molecule type" value="Genomic_DNA"/>
</dbReference>
<dbReference type="GO" id="GO:0046983">
    <property type="term" value="F:protein dimerization activity"/>
    <property type="evidence" value="ECO:0007669"/>
    <property type="project" value="InterPro"/>
</dbReference>
<dbReference type="SMART" id="SM00353">
    <property type="entry name" value="HLH"/>
    <property type="match status" value="1"/>
</dbReference>
<comment type="subcellular location">
    <subcellularLocation>
        <location evidence="1">Nucleus</location>
    </subcellularLocation>
</comment>